<dbReference type="EMBL" id="GGEC01083539">
    <property type="protein sequence ID" value="MBX64023.1"/>
    <property type="molecule type" value="Transcribed_RNA"/>
</dbReference>
<proteinExistence type="predicted"/>
<organism evidence="1">
    <name type="scientific">Rhizophora mucronata</name>
    <name type="common">Asiatic mangrove</name>
    <dbReference type="NCBI Taxonomy" id="61149"/>
    <lineage>
        <taxon>Eukaryota</taxon>
        <taxon>Viridiplantae</taxon>
        <taxon>Streptophyta</taxon>
        <taxon>Embryophyta</taxon>
        <taxon>Tracheophyta</taxon>
        <taxon>Spermatophyta</taxon>
        <taxon>Magnoliopsida</taxon>
        <taxon>eudicotyledons</taxon>
        <taxon>Gunneridae</taxon>
        <taxon>Pentapetalae</taxon>
        <taxon>rosids</taxon>
        <taxon>fabids</taxon>
        <taxon>Malpighiales</taxon>
        <taxon>Rhizophoraceae</taxon>
        <taxon>Rhizophora</taxon>
    </lineage>
</organism>
<accession>A0A2P2QAP9</accession>
<protein>
    <submittedName>
        <fullName evidence="1">Uncharacterized protein</fullName>
    </submittedName>
</protein>
<sequence>MFCYCILKPFIFSNFSRRRLTIALN</sequence>
<dbReference type="AlphaFoldDB" id="A0A2P2QAP9"/>
<reference evidence="1" key="1">
    <citation type="submission" date="2018-02" db="EMBL/GenBank/DDBJ databases">
        <title>Rhizophora mucronata_Transcriptome.</title>
        <authorList>
            <person name="Meera S.P."/>
            <person name="Sreeshan A."/>
            <person name="Augustine A."/>
        </authorList>
    </citation>
    <scope>NUCLEOTIDE SEQUENCE</scope>
    <source>
        <tissue evidence="1">Leaf</tissue>
    </source>
</reference>
<evidence type="ECO:0000313" key="1">
    <source>
        <dbReference type="EMBL" id="MBX64023.1"/>
    </source>
</evidence>
<name>A0A2P2QAP9_RHIMU</name>